<dbReference type="AlphaFoldDB" id="A0ABD6BEK6"/>
<feature type="compositionally biased region" description="Low complexity" evidence="1">
    <location>
        <begin position="90"/>
        <end position="102"/>
    </location>
</feature>
<name>A0ABD6BEK6_9EURY</name>
<sequence length="257" mass="26778">MTTDTDHDATADVSTSEVEALEELDTPVGRATSIVSQTLESGTLPLVGGGLVLAAAIRSLTANRPRAIPLGIAGGALVGLGLRNRRSSGEPEPGEGVPDVEGGTAGKQTSDEASAAANRVDAGRVSEVQPDGEIADEPELDETRDEGSEVEFTEGTDDDPSRSRPDLGAAEKDPRRDTESDEVAVDVSNSAMADEESEATGPDPRQAQPTQTEDTEPDESPAEDASHMKADPPDADEPESDPDETDTADDEESEENE</sequence>
<dbReference type="RefSeq" id="WP_390286148.1">
    <property type="nucleotide sequence ID" value="NZ_JBHUDI010000004.1"/>
</dbReference>
<evidence type="ECO:0000313" key="3">
    <source>
        <dbReference type="Proteomes" id="UP001597076"/>
    </source>
</evidence>
<feature type="compositionally biased region" description="Acidic residues" evidence="1">
    <location>
        <begin position="213"/>
        <end position="222"/>
    </location>
</feature>
<organism evidence="2 3">
    <name type="scientific">Haloarchaeobius amylolyticus</name>
    <dbReference type="NCBI Taxonomy" id="1198296"/>
    <lineage>
        <taxon>Archaea</taxon>
        <taxon>Methanobacteriati</taxon>
        <taxon>Methanobacteriota</taxon>
        <taxon>Stenosarchaea group</taxon>
        <taxon>Halobacteria</taxon>
        <taxon>Halobacteriales</taxon>
        <taxon>Halorubellaceae</taxon>
        <taxon>Haloarchaeobius</taxon>
    </lineage>
</organism>
<reference evidence="2 3" key="1">
    <citation type="journal article" date="2019" name="Int. J. Syst. Evol. Microbiol.">
        <title>The Global Catalogue of Microorganisms (GCM) 10K type strain sequencing project: providing services to taxonomists for standard genome sequencing and annotation.</title>
        <authorList>
            <consortium name="The Broad Institute Genomics Platform"/>
            <consortium name="The Broad Institute Genome Sequencing Center for Infectious Disease"/>
            <person name="Wu L."/>
            <person name="Ma J."/>
        </authorList>
    </citation>
    <scope>NUCLEOTIDE SEQUENCE [LARGE SCALE GENOMIC DNA]</scope>
    <source>
        <strain evidence="2 3">CGMCC 1.12230</strain>
    </source>
</reference>
<gene>
    <name evidence="2" type="ORF">ACFR99_08110</name>
</gene>
<comment type="caution">
    <text evidence="2">The sequence shown here is derived from an EMBL/GenBank/DDBJ whole genome shotgun (WGS) entry which is preliminary data.</text>
</comment>
<feature type="compositionally biased region" description="Basic and acidic residues" evidence="1">
    <location>
        <begin position="1"/>
        <end position="10"/>
    </location>
</feature>
<feature type="region of interest" description="Disordered" evidence="1">
    <location>
        <begin position="1"/>
        <end position="25"/>
    </location>
</feature>
<feature type="compositionally biased region" description="Basic and acidic residues" evidence="1">
    <location>
        <begin position="159"/>
        <end position="178"/>
    </location>
</feature>
<feature type="compositionally biased region" description="Acidic residues" evidence="1">
    <location>
        <begin position="133"/>
        <end position="158"/>
    </location>
</feature>
<feature type="compositionally biased region" description="Acidic residues" evidence="1">
    <location>
        <begin position="233"/>
        <end position="257"/>
    </location>
</feature>
<keyword evidence="3" id="KW-1185">Reference proteome</keyword>
<accession>A0ABD6BEK6</accession>
<feature type="region of interest" description="Disordered" evidence="1">
    <location>
        <begin position="83"/>
        <end position="257"/>
    </location>
</feature>
<protein>
    <submittedName>
        <fullName evidence="2">Uncharacterized protein</fullName>
    </submittedName>
</protein>
<dbReference type="EMBL" id="JBHUDI010000004">
    <property type="protein sequence ID" value="MFD1563511.1"/>
    <property type="molecule type" value="Genomic_DNA"/>
</dbReference>
<proteinExistence type="predicted"/>
<evidence type="ECO:0000256" key="1">
    <source>
        <dbReference type="SAM" id="MobiDB-lite"/>
    </source>
</evidence>
<dbReference type="Proteomes" id="UP001597076">
    <property type="component" value="Unassembled WGS sequence"/>
</dbReference>
<evidence type="ECO:0000313" key="2">
    <source>
        <dbReference type="EMBL" id="MFD1563511.1"/>
    </source>
</evidence>